<evidence type="ECO:0000259" key="14">
    <source>
        <dbReference type="PROSITE" id="PS50024"/>
    </source>
</evidence>
<dbReference type="PROSITE" id="PS01186">
    <property type="entry name" value="EGF_2"/>
    <property type="match status" value="1"/>
</dbReference>
<dbReference type="GO" id="GO:0007601">
    <property type="term" value="P:visual perception"/>
    <property type="evidence" value="ECO:0007669"/>
    <property type="project" value="InterPro"/>
</dbReference>
<evidence type="ECO:0000256" key="1">
    <source>
        <dbReference type="ARBA" id="ARBA00004437"/>
    </source>
</evidence>
<feature type="compositionally biased region" description="Low complexity" evidence="12">
    <location>
        <begin position="323"/>
        <end position="332"/>
    </location>
</feature>
<dbReference type="PANTHER" id="PTHR12199">
    <property type="entry name" value="INTERPHOTORECEPTOR MATRIX PROTEOGLYCAN"/>
    <property type="match status" value="1"/>
</dbReference>
<keyword evidence="7" id="KW-0732">Signal</keyword>
<keyword evidence="4" id="KW-0964">Secreted</keyword>
<feature type="region of interest" description="Disordered" evidence="12">
    <location>
        <begin position="447"/>
        <end position="473"/>
    </location>
</feature>
<accession>A0A8D3BL52</accession>
<dbReference type="GO" id="GO:0033165">
    <property type="term" value="C:interphotoreceptor matrix"/>
    <property type="evidence" value="ECO:0007669"/>
    <property type="project" value="UniProtKB-SubCell"/>
</dbReference>
<dbReference type="SMART" id="SM00200">
    <property type="entry name" value="SEA"/>
    <property type="match status" value="1"/>
</dbReference>
<dbReference type="Ensembl" id="ENSSMAT00000060723.1">
    <property type="protein sequence ID" value="ENSSMAP00000035760.1"/>
    <property type="gene ID" value="ENSSMAG00000001884.2"/>
</dbReference>
<feature type="disulfide bond" evidence="11">
    <location>
        <begin position="788"/>
        <end position="805"/>
    </location>
</feature>
<feature type="domain" description="EGF-like" evidence="15">
    <location>
        <begin position="779"/>
        <end position="820"/>
    </location>
</feature>
<keyword evidence="10" id="KW-0966">Cell projection</keyword>
<evidence type="ECO:0000256" key="11">
    <source>
        <dbReference type="PROSITE-ProRule" id="PRU00076"/>
    </source>
</evidence>
<dbReference type="GO" id="GO:0005540">
    <property type="term" value="F:hyaluronic acid binding"/>
    <property type="evidence" value="ECO:0007669"/>
    <property type="project" value="TreeGrafter"/>
</dbReference>
<keyword evidence="13" id="KW-0472">Membrane</keyword>
<keyword evidence="9" id="KW-0325">Glycoprotein</keyword>
<evidence type="ECO:0000256" key="9">
    <source>
        <dbReference type="ARBA" id="ARBA00023180"/>
    </source>
</evidence>
<feature type="region of interest" description="Disordered" evidence="12">
    <location>
        <begin position="366"/>
        <end position="394"/>
    </location>
</feature>
<evidence type="ECO:0000256" key="8">
    <source>
        <dbReference type="ARBA" id="ARBA00022737"/>
    </source>
</evidence>
<keyword evidence="11" id="KW-0245">EGF-like domain</keyword>
<dbReference type="InterPro" id="IPR036364">
    <property type="entry name" value="SEA_dom_sf"/>
</dbReference>
<dbReference type="InterPro" id="IPR000742">
    <property type="entry name" value="EGF"/>
</dbReference>
<evidence type="ECO:0000256" key="2">
    <source>
        <dbReference type="ARBA" id="ARBA00004504"/>
    </source>
</evidence>
<dbReference type="GO" id="GO:0008201">
    <property type="term" value="F:heparin binding"/>
    <property type="evidence" value="ECO:0007669"/>
    <property type="project" value="UniProtKB-KW"/>
</dbReference>
<dbReference type="Proteomes" id="UP000694558">
    <property type="component" value="Chromosome 14"/>
</dbReference>
<feature type="region of interest" description="Disordered" evidence="12">
    <location>
        <begin position="485"/>
        <end position="584"/>
    </location>
</feature>
<evidence type="ECO:0000256" key="10">
    <source>
        <dbReference type="ARBA" id="ARBA00023273"/>
    </source>
</evidence>
<dbReference type="SUPFAM" id="SSF82671">
    <property type="entry name" value="SEA domain"/>
    <property type="match status" value="1"/>
</dbReference>
<proteinExistence type="predicted"/>
<reference evidence="16" key="2">
    <citation type="submission" date="2025-08" db="UniProtKB">
        <authorList>
            <consortium name="Ensembl"/>
        </authorList>
    </citation>
    <scope>IDENTIFICATION</scope>
</reference>
<keyword evidence="6" id="KW-0358">Heparin-binding</keyword>
<keyword evidence="13" id="KW-0812">Transmembrane</keyword>
<feature type="region of interest" description="Disordered" evidence="12">
    <location>
        <begin position="323"/>
        <end position="344"/>
    </location>
</feature>
<evidence type="ECO:0000256" key="3">
    <source>
        <dbReference type="ARBA" id="ARBA00004593"/>
    </source>
</evidence>
<evidence type="ECO:0000259" key="15">
    <source>
        <dbReference type="PROSITE" id="PS50026"/>
    </source>
</evidence>
<dbReference type="GeneTree" id="ENSGT00530000063503"/>
<name>A0A8D3BL52_SCOMX</name>
<evidence type="ECO:0000256" key="13">
    <source>
        <dbReference type="SAM" id="Phobius"/>
    </source>
</evidence>
<comment type="subcellular location">
    <subcellularLocation>
        <location evidence="2">Cell projection</location>
        <location evidence="2">Cilium</location>
        <location evidence="2">Photoreceptor outer segment</location>
    </subcellularLocation>
    <subcellularLocation>
        <location evidence="1">Photoreceptor inner segment</location>
    </subcellularLocation>
    <subcellularLocation>
        <location evidence="3">Secreted</location>
        <location evidence="3">Extracellular space</location>
        <location evidence="3">Extracellular matrix</location>
        <location evidence="3">Interphotoreceptor matrix</location>
    </subcellularLocation>
</comment>
<evidence type="ECO:0000256" key="7">
    <source>
        <dbReference type="ARBA" id="ARBA00022729"/>
    </source>
</evidence>
<dbReference type="Gene3D" id="3.30.70.960">
    <property type="entry name" value="SEA domain"/>
    <property type="match status" value="1"/>
</dbReference>
<evidence type="ECO:0000256" key="5">
    <source>
        <dbReference type="ARBA" id="ARBA00022530"/>
    </source>
</evidence>
<sequence>MLYFWTLGQVCIDWELFKILVHFLTDLPYSEEPAAFPHIVRLSDVKVSHEGHAVISRKKRNILFPSGVKLCAQETAPQVVANHLSYFHLRVCQETTWEAFKIFWDRLPEQDEYQSWMSQCQEGTVTAQDIGSYFSESDEHKALVKRLDNDIAAQPPTPVVLEQVVELSILLTEEMYSVDLEDPASLQFQTLSRQLAEKVLFLCVFRPDGVVADFAVTVAVDAAGVSNDQLDYLTLQSNQVENSYRKVKEPPTVAYAISEVKSIVTEALHENEPESGETMTAELPCTAAVTVIYFLLQIYLIGMAEGLLLEDTVQTPAVENPIPEELPAELPSPELPEDFTLPEPPVEIEASGLDLQDLLQPTTAGIEEEDKEEEEEEEEEEDEGVSLAETATEDELITADVAVDAGDVSDSVSNAVEEEPTAADKVTLEDLPIEVVENEVEIREELESATITTTEEENSDLTDVPPAHEETNPEEAAISVVFENLEPSENGEESVFEDHGVEEATQSEGQEVMVDSETPEETEAPGAPSISKEDLTEDEVLLVNKDESEPPVTDSLSPVQPTALSPERESPFTRVSEANPAPEGQPDIFIPSLSCHFITSPFFFTPQIQTSIEGLDDATIGDPGFEVIHYGYGLINHTEEGSTGFPSGVADGTDQASIAMPVNPGRALMVFFSLRVTNMIFSDDLFNKSSAEYKALEQRFLELLVPYLQSNLSNFENLEILNFRNGSIVVNSRMKFGKPVAQAVTTTVYLILEDFCNTAYQTMNLAIDKYSLDVESGDQADPCKFQACNEYAECKVNKWSGEAECVCNAGYFSVDGLPCQSICELRTDFCLNDGKCDIIPGQGAICRCRVGENWWYRGEHCEEYVSEPLVVGIAVASVAGFLLVASGVIFFLARTLRDQYDKDESEDPIRGAESLPSLERATKYNPMYESEATTGYSHYYRRYPEFPHYSSASAEASTDFSSEEIRHIYENSELTKEEIQDRIRIIELYAKDRQFADFVRQHQA</sequence>
<dbReference type="PANTHER" id="PTHR12199:SF4">
    <property type="entry name" value="INTERPHOTORECEPTOR MATRIX PROTEOGLYCAN 2"/>
    <property type="match status" value="1"/>
</dbReference>
<dbReference type="AlphaFoldDB" id="A0A8D3BL52"/>
<dbReference type="Pfam" id="PF01390">
    <property type="entry name" value="SEA"/>
    <property type="match status" value="1"/>
</dbReference>
<evidence type="ECO:0000256" key="12">
    <source>
        <dbReference type="SAM" id="MobiDB-lite"/>
    </source>
</evidence>
<protein>
    <submittedName>
        <fullName evidence="16">Interphotoreceptor matrix proteoglycan 2</fullName>
    </submittedName>
</protein>
<reference evidence="16" key="1">
    <citation type="submission" date="2023-05" db="EMBL/GenBank/DDBJ databases">
        <title>High-quality long-read genome of Scophthalmus maximus.</title>
        <authorList>
            <person name="Lien S."/>
            <person name="Martinez P."/>
        </authorList>
    </citation>
    <scope>NUCLEOTIDE SEQUENCE [LARGE SCALE GENOMIC DNA]</scope>
</reference>
<evidence type="ECO:0000256" key="6">
    <source>
        <dbReference type="ARBA" id="ARBA00022674"/>
    </source>
</evidence>
<dbReference type="PROSITE" id="PS50024">
    <property type="entry name" value="SEA"/>
    <property type="match status" value="1"/>
</dbReference>
<dbReference type="InterPro" id="IPR000082">
    <property type="entry name" value="SEA_dom"/>
</dbReference>
<feature type="domain" description="SEA" evidence="14">
    <location>
        <begin position="666"/>
        <end position="779"/>
    </location>
</feature>
<dbReference type="InterPro" id="IPR039861">
    <property type="entry name" value="IMPG"/>
</dbReference>
<feature type="compositionally biased region" description="Polar residues" evidence="12">
    <location>
        <begin position="554"/>
        <end position="563"/>
    </location>
</feature>
<feature type="compositionally biased region" description="Acidic residues" evidence="12">
    <location>
        <begin position="366"/>
        <end position="384"/>
    </location>
</feature>
<keyword evidence="11" id="KW-1015">Disulfide bond</keyword>
<evidence type="ECO:0000313" key="16">
    <source>
        <dbReference type="Ensembl" id="ENSSMAP00000035760.1"/>
    </source>
</evidence>
<evidence type="ECO:0000256" key="4">
    <source>
        <dbReference type="ARBA" id="ARBA00022525"/>
    </source>
</evidence>
<feature type="transmembrane region" description="Helical" evidence="13">
    <location>
        <begin position="869"/>
        <end position="893"/>
    </location>
</feature>
<keyword evidence="8" id="KW-0677">Repeat</keyword>
<evidence type="ECO:0000313" key="17">
    <source>
        <dbReference type="Proteomes" id="UP000694558"/>
    </source>
</evidence>
<keyword evidence="13" id="KW-1133">Transmembrane helix</keyword>
<organism evidence="16 17">
    <name type="scientific">Scophthalmus maximus</name>
    <name type="common">Turbot</name>
    <name type="synonym">Psetta maxima</name>
    <dbReference type="NCBI Taxonomy" id="52904"/>
    <lineage>
        <taxon>Eukaryota</taxon>
        <taxon>Metazoa</taxon>
        <taxon>Chordata</taxon>
        <taxon>Craniata</taxon>
        <taxon>Vertebrata</taxon>
        <taxon>Euteleostomi</taxon>
        <taxon>Actinopterygii</taxon>
        <taxon>Neopterygii</taxon>
        <taxon>Teleostei</taxon>
        <taxon>Neoteleostei</taxon>
        <taxon>Acanthomorphata</taxon>
        <taxon>Carangaria</taxon>
        <taxon>Pleuronectiformes</taxon>
        <taxon>Pleuronectoidei</taxon>
        <taxon>Scophthalmidae</taxon>
        <taxon>Scophthalmus</taxon>
    </lineage>
</organism>
<dbReference type="PROSITE" id="PS50026">
    <property type="entry name" value="EGF_3"/>
    <property type="match status" value="1"/>
</dbReference>
<gene>
    <name evidence="16" type="primary">IMPG2</name>
</gene>
<keyword evidence="5" id="KW-0272">Extracellular matrix</keyword>
<comment type="caution">
    <text evidence="11">Lacks conserved residue(s) required for the propagation of feature annotation.</text>
</comment>